<proteinExistence type="inferred from homology"/>
<evidence type="ECO:0000256" key="11">
    <source>
        <dbReference type="RuleBase" id="RU363010"/>
    </source>
</evidence>
<comment type="function">
    <text evidence="1 11">Component of the MICOS complex, a large protein complex of the mitochondrial inner membrane that plays crucial roles in the maintenance of crista junctions, inner membrane architecture, and formation of contact sites to the outer membrane.</text>
</comment>
<dbReference type="GO" id="GO:0044284">
    <property type="term" value="C:mitochondrial crista junction"/>
    <property type="evidence" value="ECO:0007669"/>
    <property type="project" value="InterPro"/>
</dbReference>
<evidence type="ECO:0000256" key="7">
    <source>
        <dbReference type="ARBA" id="ARBA00023128"/>
    </source>
</evidence>
<evidence type="ECO:0000256" key="6">
    <source>
        <dbReference type="ARBA" id="ARBA00022989"/>
    </source>
</evidence>
<keyword evidence="6" id="KW-1133">Transmembrane helix</keyword>
<dbReference type="GO" id="GO:0061617">
    <property type="term" value="C:MICOS complex"/>
    <property type="evidence" value="ECO:0007669"/>
    <property type="project" value="UniProtKB-UniRule"/>
</dbReference>
<protein>
    <recommendedName>
        <fullName evidence="4 11">MICOS complex subunit MIC12</fullName>
    </recommendedName>
    <alternativeName>
        <fullName evidence="10 11">Altered inheritance of mitochondria protein 5, mitochondrial</fullName>
    </alternativeName>
    <alternativeName>
        <fullName evidence="9 11">Found in mitochondrial proteome protein 51</fullName>
    </alternativeName>
</protein>
<name>A0A292PSY0_9PEZI</name>
<dbReference type="GO" id="GO:0042407">
    <property type="term" value="P:cristae formation"/>
    <property type="evidence" value="ECO:0007669"/>
    <property type="project" value="InterPro"/>
</dbReference>
<keyword evidence="7 11" id="KW-0496">Mitochondrion</keyword>
<comment type="subcellular location">
    <subcellularLocation>
        <location evidence="2">Membrane</location>
    </subcellularLocation>
    <subcellularLocation>
        <location evidence="11">Mitochondrion inner membrane</location>
        <topology evidence="11">Single-pass membrane protein</topology>
    </subcellularLocation>
</comment>
<comment type="similarity">
    <text evidence="3 11">Belongs to the MICOS complex subunit Mic12 family.</text>
</comment>
<dbReference type="AlphaFoldDB" id="A0A292PSY0"/>
<evidence type="ECO:0000313" key="13">
    <source>
        <dbReference type="Proteomes" id="UP001412239"/>
    </source>
</evidence>
<evidence type="ECO:0000256" key="9">
    <source>
        <dbReference type="ARBA" id="ARBA00032159"/>
    </source>
</evidence>
<evidence type="ECO:0000256" key="5">
    <source>
        <dbReference type="ARBA" id="ARBA00022692"/>
    </source>
</evidence>
<dbReference type="Pfam" id="PF17050">
    <property type="entry name" value="AIM5"/>
    <property type="match status" value="1"/>
</dbReference>
<dbReference type="InterPro" id="IPR031463">
    <property type="entry name" value="Mic12"/>
</dbReference>
<reference evidence="12" key="1">
    <citation type="submission" date="2015-10" db="EMBL/GenBank/DDBJ databases">
        <authorList>
            <person name="Regsiter A."/>
            <person name="william w."/>
        </authorList>
    </citation>
    <scope>NUCLEOTIDE SEQUENCE</scope>
    <source>
        <strain evidence="12">Montdore</strain>
    </source>
</reference>
<evidence type="ECO:0000256" key="8">
    <source>
        <dbReference type="ARBA" id="ARBA00023136"/>
    </source>
</evidence>
<evidence type="ECO:0000313" key="12">
    <source>
        <dbReference type="EMBL" id="CUS09580.1"/>
    </source>
</evidence>
<evidence type="ECO:0000256" key="4">
    <source>
        <dbReference type="ARBA" id="ARBA00018170"/>
    </source>
</evidence>
<dbReference type="EMBL" id="LN891076">
    <property type="protein sequence ID" value="CUS09580.1"/>
    <property type="molecule type" value="Genomic_DNA"/>
</dbReference>
<dbReference type="Proteomes" id="UP001412239">
    <property type="component" value="Unassembled WGS sequence"/>
</dbReference>
<evidence type="ECO:0000256" key="3">
    <source>
        <dbReference type="ARBA" id="ARBA00009188"/>
    </source>
</evidence>
<keyword evidence="5" id="KW-0812">Transmembrane</keyword>
<evidence type="ECO:0000256" key="10">
    <source>
        <dbReference type="ARBA" id="ARBA00032985"/>
    </source>
</evidence>
<organism evidence="12 13">
    <name type="scientific">Tuber aestivum</name>
    <name type="common">summer truffle</name>
    <dbReference type="NCBI Taxonomy" id="59557"/>
    <lineage>
        <taxon>Eukaryota</taxon>
        <taxon>Fungi</taxon>
        <taxon>Dikarya</taxon>
        <taxon>Ascomycota</taxon>
        <taxon>Pezizomycotina</taxon>
        <taxon>Pezizomycetes</taxon>
        <taxon>Pezizales</taxon>
        <taxon>Tuberaceae</taxon>
        <taxon>Tuber</taxon>
    </lineage>
</organism>
<keyword evidence="8" id="KW-0472">Membrane</keyword>
<evidence type="ECO:0000256" key="2">
    <source>
        <dbReference type="ARBA" id="ARBA00004370"/>
    </source>
</evidence>
<keyword evidence="11" id="KW-0999">Mitochondrion inner membrane</keyword>
<evidence type="ECO:0000256" key="1">
    <source>
        <dbReference type="ARBA" id="ARBA00002689"/>
    </source>
</evidence>
<accession>A0A292PSY0</accession>
<sequence>MGGMGGFLGGTVLTGSIAYLTLRHLNANTRTHSASLRGSRQIADSILLPKQIPKNRDPTLERPSFVETLKDAWNWEIEKIVRRAQRWDMRSAREGAEGTVGNVVEKLKGRSN</sequence>
<keyword evidence="13" id="KW-1185">Reference proteome</keyword>
<comment type="subunit">
    <text evidence="11">Component of the mitochondrial contact site and cristae organizing system (MICOS) complex.</text>
</comment>
<gene>
    <name evidence="12" type="ORF">GSTUAT00006295001</name>
</gene>